<keyword evidence="5" id="KW-0560">Oxidoreductase</keyword>
<keyword evidence="6" id="KW-0408">Iron</keyword>
<keyword evidence="7" id="KW-0175">Coiled coil</keyword>
<dbReference type="SMR" id="A0A0M4EJD0"/>
<dbReference type="STRING" id="30019.A0A0M4EJD0"/>
<evidence type="ECO:0000256" key="3">
    <source>
        <dbReference type="ARBA" id="ARBA00022896"/>
    </source>
</evidence>
<proteinExistence type="predicted"/>
<dbReference type="InterPro" id="IPR006620">
    <property type="entry name" value="Pro_4_hyd_alph"/>
</dbReference>
<dbReference type="PANTHER" id="PTHR10869">
    <property type="entry name" value="PROLYL 4-HYDROXYLASE ALPHA SUBUNIT"/>
    <property type="match status" value="1"/>
</dbReference>
<dbReference type="Gene3D" id="2.60.120.620">
    <property type="entry name" value="q2cbj1_9rhob like domain"/>
    <property type="match status" value="1"/>
</dbReference>
<keyword evidence="10" id="KW-1185">Reference proteome</keyword>
<protein>
    <submittedName>
        <fullName evidence="9">CG32199</fullName>
    </submittedName>
</protein>
<feature type="domain" description="Prolyl 4-hydroxylase alpha subunit" evidence="8">
    <location>
        <begin position="301"/>
        <end position="478"/>
    </location>
</feature>
<sequence>MVKLLEMEDALLENLSAYANELQEKLETIKLYEQLLKKRPRMKSYEAAEEYVANPLNALALLRRLQQDWPKWLKYIKADSLQLEQMEERLKQAPSKRDLRNAVSKLLHLENFYDLETSHMIKGLLLEQQYDAQLDSVDCFALGNYLFRRNAFSRSTHWYRNAIRIYKEPYSKIYSKVYGVKLHKIYRQYARAIANETYILEKPKDKSTQEWAAAGAIVTRLVEDAKNKDIKRLIEQYLAGDEQIFIKDRARLRVKPTQLQSACRAESQTPSSSNLYCRYDRESSAFLKLAALKIEMLRLQPAVKLFHQVLHDKEIATLKQWSKEQTNWSSTSAVKSYALPADQLRLVDKLNSRIADMMQLDIAKHQELHLLNYGLGAHLGDPRCKSNSKSKHVACQLQGNYTKQATSSRQATMLFAASTVPLGGAVVFPKMQLTLKLPKGSALFWSNLNAIGKRDALANYVICPVLVGSRWALSKCINERPNRLCLA</sequence>
<dbReference type="Gene3D" id="6.10.140.1460">
    <property type="match status" value="1"/>
</dbReference>
<evidence type="ECO:0000259" key="8">
    <source>
        <dbReference type="SMART" id="SM00702"/>
    </source>
</evidence>
<dbReference type="AlphaFoldDB" id="A0A0M4EJD0"/>
<dbReference type="GO" id="GO:0004656">
    <property type="term" value="F:procollagen-proline 4-dioxygenase activity"/>
    <property type="evidence" value="ECO:0007669"/>
    <property type="project" value="InterPro"/>
</dbReference>
<reference evidence="9 10" key="1">
    <citation type="submission" date="2015-08" db="EMBL/GenBank/DDBJ databases">
        <title>Ancestral chromatin configuration constrains chromatin evolution on differentiating sex chromosomes in Drosophila.</title>
        <authorList>
            <person name="Zhou Q."/>
            <person name="Bachtrog D."/>
        </authorList>
    </citation>
    <scope>NUCLEOTIDE SEQUENCE [LARGE SCALE GENOMIC DNA]</scope>
    <source>
        <tissue evidence="9">Whole larvae</tissue>
    </source>
</reference>
<evidence type="ECO:0000256" key="6">
    <source>
        <dbReference type="ARBA" id="ARBA00023004"/>
    </source>
</evidence>
<gene>
    <name evidence="9" type="ORF">Dbus_chr3Lg2193</name>
</gene>
<dbReference type="OMA" id="CINERPN"/>
<dbReference type="GO" id="GO:0031418">
    <property type="term" value="F:L-ascorbic acid binding"/>
    <property type="evidence" value="ECO:0007669"/>
    <property type="project" value="UniProtKB-KW"/>
</dbReference>
<organism evidence="9 10">
    <name type="scientific">Drosophila busckii</name>
    <name type="common">Fruit fly</name>
    <dbReference type="NCBI Taxonomy" id="30019"/>
    <lineage>
        <taxon>Eukaryota</taxon>
        <taxon>Metazoa</taxon>
        <taxon>Ecdysozoa</taxon>
        <taxon>Arthropoda</taxon>
        <taxon>Hexapoda</taxon>
        <taxon>Insecta</taxon>
        <taxon>Pterygota</taxon>
        <taxon>Neoptera</taxon>
        <taxon>Endopterygota</taxon>
        <taxon>Diptera</taxon>
        <taxon>Brachycera</taxon>
        <taxon>Muscomorpha</taxon>
        <taxon>Ephydroidea</taxon>
        <taxon>Drosophilidae</taxon>
        <taxon>Drosophila</taxon>
    </lineage>
</organism>
<dbReference type="InterPro" id="IPR013547">
    <property type="entry name" value="P4H_N"/>
</dbReference>
<evidence type="ECO:0000256" key="5">
    <source>
        <dbReference type="ARBA" id="ARBA00023002"/>
    </source>
</evidence>
<dbReference type="Proteomes" id="UP000494163">
    <property type="component" value="Chromosome 3L"/>
</dbReference>
<dbReference type="InterPro" id="IPR011990">
    <property type="entry name" value="TPR-like_helical_dom_sf"/>
</dbReference>
<dbReference type="SMART" id="SM00702">
    <property type="entry name" value="P4Hc"/>
    <property type="match status" value="1"/>
</dbReference>
<dbReference type="Pfam" id="PF08336">
    <property type="entry name" value="P4Ha_N"/>
    <property type="match status" value="1"/>
</dbReference>
<name>A0A0M4EJD0_DROBS</name>
<dbReference type="PANTHER" id="PTHR10869:SF244">
    <property type="entry name" value="PROLYL 4-HYDROXYLASE SUBUNIT ALPHA-2"/>
    <property type="match status" value="1"/>
</dbReference>
<dbReference type="OrthoDB" id="420380at2759"/>
<evidence type="ECO:0000313" key="9">
    <source>
        <dbReference type="EMBL" id="ALC45027.1"/>
    </source>
</evidence>
<keyword evidence="4" id="KW-0223">Dioxygenase</keyword>
<evidence type="ECO:0000256" key="2">
    <source>
        <dbReference type="ARBA" id="ARBA00022723"/>
    </source>
</evidence>
<dbReference type="Gene3D" id="1.25.40.10">
    <property type="entry name" value="Tetratricopeptide repeat domain"/>
    <property type="match status" value="1"/>
</dbReference>
<accession>A0A0M4EJD0</accession>
<evidence type="ECO:0000256" key="1">
    <source>
        <dbReference type="ARBA" id="ARBA00001961"/>
    </source>
</evidence>
<comment type="cofactor">
    <cofactor evidence="1">
        <name>L-ascorbate</name>
        <dbReference type="ChEBI" id="CHEBI:38290"/>
    </cofactor>
</comment>
<dbReference type="GO" id="GO:0005506">
    <property type="term" value="F:iron ion binding"/>
    <property type="evidence" value="ECO:0007669"/>
    <property type="project" value="InterPro"/>
</dbReference>
<keyword evidence="2" id="KW-0479">Metal-binding</keyword>
<evidence type="ECO:0000256" key="7">
    <source>
        <dbReference type="SAM" id="Coils"/>
    </source>
</evidence>
<feature type="coiled-coil region" evidence="7">
    <location>
        <begin position="5"/>
        <end position="35"/>
    </location>
</feature>
<dbReference type="InterPro" id="IPR045054">
    <property type="entry name" value="P4HA-like"/>
</dbReference>
<dbReference type="GO" id="GO:0005783">
    <property type="term" value="C:endoplasmic reticulum"/>
    <property type="evidence" value="ECO:0007669"/>
    <property type="project" value="InterPro"/>
</dbReference>
<evidence type="ECO:0000256" key="4">
    <source>
        <dbReference type="ARBA" id="ARBA00022964"/>
    </source>
</evidence>
<evidence type="ECO:0000313" key="10">
    <source>
        <dbReference type="Proteomes" id="UP000494163"/>
    </source>
</evidence>
<dbReference type="EMBL" id="CP012525">
    <property type="protein sequence ID" value="ALC45027.1"/>
    <property type="molecule type" value="Genomic_DNA"/>
</dbReference>
<keyword evidence="3" id="KW-0847">Vitamin C</keyword>